<dbReference type="EMBL" id="VYZB01000190">
    <property type="protein sequence ID" value="NWS70845.1"/>
    <property type="molecule type" value="Genomic_DNA"/>
</dbReference>
<evidence type="ECO:0000256" key="4">
    <source>
        <dbReference type="ARBA" id="ARBA00021061"/>
    </source>
</evidence>
<dbReference type="GO" id="GO:0031297">
    <property type="term" value="P:replication fork processing"/>
    <property type="evidence" value="ECO:0007669"/>
    <property type="project" value="InterPro"/>
</dbReference>
<sequence>FVPSSTPPFLTDSLEMAMEVENENSNPPCFSCAFDNQNGGRSFSVDSYLASGSLKRVLLRLDPSPNDYEEDVVEIFGFQWVTETALVESCGLLFGFLRQQIYRLEDLVQMSSSDFGQAANLHSEAENIRHQCIEFLHYVKVFIFRYLEPPRMENDGNLHPYEELEAQLPSMLLEELHALTMHIGRLCELPSNVLAAFTIQHQAKVFPPSWHLLHLHLDINWLVLEVLHVLSEKMSKYAVVYANNFINLTGENLTSTSLFETHCGNLVSDLLSLSINKYIKVRPSEALASHHYPCTCIKELWILLIHLLDHRNKASHTECFWSLLNKTLKNIFEKSSNSDRTSGVETIQCKDPLSFSWWIITHVASLYQFDRNGSLDKKKQKESNWKFVEELLKKSTDTQTGVLEEHLRMHLQCCLTLCGFWDLNLSVVTILWDYYSKNLNSCFTVPWLGLKGLANISKTSLSMLELVKRWCCEQQIPDLYESSNSYFIFLSVLARMMKEDAENSGMHPWKQIKGRIYSKFHRRRMQELTEVGLQNFFNLFLMLANVAETEDIVSRVLDLLDFLTPSFITISQRALIWRGHFAFLLIYVEKNMDISVLAEKLSNAFREKAKEFLVTKNDYSQKQNLWTLLSTYIDGVQEVFETSCYLSLSEEKLLNDGFTMLLPACRGAELSMVLNFLQVVLARLRSVHKRVSQGLRPGNTAPEAQLPLLAKEHHLAVASALWRNFFPYLKSQRMSQMPPSPQLADTAAGFTLLALDIPSKALSELQPQPVLSMMQLFGWDDMVWPQLVSRYLSHLIQNSELCEAFSSMGYTSYEALTVRSWFRCILQMFIDQPSGMLAKTDAEQTVGKSYMEQLTEMTRLIFKLSEVENILSKAGVEESVSKQDPKNALFKFIKAVGRTYSGLQTLPEKSAMVAKALEYLGDVLKYVKPYLKAKGPPEGLQLTYWIIGCLVKFWALILATSKAQQLLFRIVDCLLLPHSVLQRDKELPVALLSAIQESLPLYLQGLSFICCQSQTQGAYLNQLLGSIIQQYFGRFLPSSPTALGAGQHPMLTALCSSLSAPQLLRLRKTTLHIINENYMQFKGIAPPPRLASVLAFILEVLQRTQSIELCDIDLVLPAVLKCLVLVNELQVKKISTDIVQYMVEGCQAGSGGERAIQMTSVFRQFIQDYTAVYDHRVFSVLETVAVLDQMLVTSLIPTITQSLKDSEHKQGLGRNTAQREAYKRLLSYLTEAGQNEIQKLENETD</sequence>
<dbReference type="GO" id="GO:0000724">
    <property type="term" value="P:double-strand break repair via homologous recombination"/>
    <property type="evidence" value="ECO:0007669"/>
    <property type="project" value="InterPro"/>
</dbReference>
<keyword evidence="6" id="KW-0227">DNA damage</keyword>
<feature type="non-terminal residue" evidence="14">
    <location>
        <position position="1245"/>
    </location>
</feature>
<evidence type="ECO:0000256" key="7">
    <source>
        <dbReference type="ARBA" id="ARBA00022853"/>
    </source>
</evidence>
<dbReference type="InterPro" id="IPR029424">
    <property type="entry name" value="MMS22L_C"/>
</dbReference>
<dbReference type="Pfam" id="PF14911">
    <property type="entry name" value="MMS22L_C"/>
    <property type="match status" value="1"/>
</dbReference>
<evidence type="ECO:0000256" key="1">
    <source>
        <dbReference type="ARBA" id="ARBA00004123"/>
    </source>
</evidence>
<evidence type="ECO:0000256" key="8">
    <source>
        <dbReference type="ARBA" id="ARBA00023204"/>
    </source>
</evidence>
<name>A0A7K5HNG7_CROSL</name>
<accession>A0A7K5HNG7</accession>
<comment type="similarity">
    <text evidence="3">Belongs to the MMS22 family. MMS22L subfamily.</text>
</comment>
<comment type="caution">
    <text evidence="14">The sequence shown here is derived from an EMBL/GenBank/DDBJ whole genome shotgun (WGS) entry which is preliminary data.</text>
</comment>
<keyword evidence="9" id="KW-0539">Nucleus</keyword>
<evidence type="ECO:0000313" key="15">
    <source>
        <dbReference type="Proteomes" id="UP000549499"/>
    </source>
</evidence>
<dbReference type="PANTHER" id="PTHR28547">
    <property type="entry name" value="PROTEIN MMS22-LIKE"/>
    <property type="match status" value="1"/>
</dbReference>
<evidence type="ECO:0000256" key="9">
    <source>
        <dbReference type="ARBA" id="ARBA00023242"/>
    </source>
</evidence>
<dbReference type="GO" id="GO:0006325">
    <property type="term" value="P:chromatin organization"/>
    <property type="evidence" value="ECO:0007669"/>
    <property type="project" value="UniProtKB-KW"/>
</dbReference>
<feature type="domain" description="MMS22-like C-terminal" evidence="13">
    <location>
        <begin position="852"/>
        <end position="1229"/>
    </location>
</feature>
<keyword evidence="5" id="KW-0158">Chromosome</keyword>
<reference evidence="14 15" key="1">
    <citation type="submission" date="2019-09" db="EMBL/GenBank/DDBJ databases">
        <title>Bird 10,000 Genomes (B10K) Project - Family phase.</title>
        <authorList>
            <person name="Zhang G."/>
        </authorList>
    </citation>
    <scope>NUCLEOTIDE SEQUENCE [LARGE SCALE GENOMIC DNA]</scope>
    <source>
        <strain evidence="14">B10K-DU-003-44</strain>
        <tissue evidence="14">Muscle</tissue>
    </source>
</reference>
<dbReference type="InterPro" id="IPR042320">
    <property type="entry name" value="MMS22-like"/>
</dbReference>
<feature type="domain" description="Protein MMS22-like N-terminal" evidence="12">
    <location>
        <begin position="27"/>
        <end position="735"/>
    </location>
</feature>
<evidence type="ECO:0000256" key="10">
    <source>
        <dbReference type="ARBA" id="ARBA00033326"/>
    </source>
</evidence>
<dbReference type="AlphaFoldDB" id="A0A7K5HNG7"/>
<comment type="subcellular location">
    <subcellularLocation>
        <location evidence="2">Chromosome</location>
    </subcellularLocation>
    <subcellularLocation>
        <location evidence="1">Nucleus</location>
    </subcellularLocation>
</comment>
<evidence type="ECO:0000313" key="14">
    <source>
        <dbReference type="EMBL" id="NWS70845.1"/>
    </source>
</evidence>
<organism evidence="14 15">
    <name type="scientific">Crotophaga sulcirostris</name>
    <name type="common">Groove-billed ani</name>
    <dbReference type="NCBI Taxonomy" id="33598"/>
    <lineage>
        <taxon>Eukaryota</taxon>
        <taxon>Metazoa</taxon>
        <taxon>Chordata</taxon>
        <taxon>Craniata</taxon>
        <taxon>Vertebrata</taxon>
        <taxon>Euteleostomi</taxon>
        <taxon>Archelosauria</taxon>
        <taxon>Archosauria</taxon>
        <taxon>Dinosauria</taxon>
        <taxon>Saurischia</taxon>
        <taxon>Theropoda</taxon>
        <taxon>Coelurosauria</taxon>
        <taxon>Aves</taxon>
        <taxon>Neognathae</taxon>
        <taxon>Neoaves</taxon>
        <taxon>Otidimorphae</taxon>
        <taxon>Cuculiformes</taxon>
        <taxon>Crotophagidae</taxon>
        <taxon>Crotophaga</taxon>
    </lineage>
</organism>
<dbReference type="InterPro" id="IPR029425">
    <property type="entry name" value="MMS22L_N"/>
</dbReference>
<evidence type="ECO:0000259" key="13">
    <source>
        <dbReference type="Pfam" id="PF14911"/>
    </source>
</evidence>
<dbReference type="GO" id="GO:0043596">
    <property type="term" value="C:nuclear replication fork"/>
    <property type="evidence" value="ECO:0007669"/>
    <property type="project" value="TreeGrafter"/>
</dbReference>
<dbReference type="Pfam" id="PF14910">
    <property type="entry name" value="MMS22L_N"/>
    <property type="match status" value="1"/>
</dbReference>
<evidence type="ECO:0000256" key="11">
    <source>
        <dbReference type="ARBA" id="ARBA00045147"/>
    </source>
</evidence>
<dbReference type="PANTHER" id="PTHR28547:SF1">
    <property type="entry name" value="PROTEIN MMS22-LIKE"/>
    <property type="match status" value="1"/>
</dbReference>
<dbReference type="Proteomes" id="UP000549499">
    <property type="component" value="Unassembled WGS sequence"/>
</dbReference>
<evidence type="ECO:0000259" key="12">
    <source>
        <dbReference type="Pfam" id="PF14910"/>
    </source>
</evidence>
<keyword evidence="8" id="KW-0234">DNA repair</keyword>
<keyword evidence="7" id="KW-0156">Chromatin regulator</keyword>
<gene>
    <name evidence="14" type="primary">Mms22l</name>
    <name evidence="14" type="ORF">CROSUL_R11693</name>
</gene>
<protein>
    <recommendedName>
        <fullName evidence="4">Protein MMS22-like</fullName>
    </recommendedName>
    <alternativeName>
        <fullName evidence="10">Methyl methanesulfonate-sensitivity protein 22-like</fullName>
    </alternativeName>
</protein>
<feature type="non-terminal residue" evidence="14">
    <location>
        <position position="1"/>
    </location>
</feature>
<evidence type="ECO:0000256" key="6">
    <source>
        <dbReference type="ARBA" id="ARBA00022763"/>
    </source>
</evidence>
<proteinExistence type="inferred from homology"/>
<keyword evidence="15" id="KW-1185">Reference proteome</keyword>
<evidence type="ECO:0000256" key="5">
    <source>
        <dbReference type="ARBA" id="ARBA00022454"/>
    </source>
</evidence>
<comment type="function">
    <text evidence="11">Component of the MMS22L-TONSL complex, a complex that promotes homologous recombination-mediated repair of double-strand breaks (DSBs) at stalled or collapsed replication forks. The MMS22L-TONSL complex is required to maintain genome integrity during DNA replication. It mediates the assembly of RAD51 filaments on single-stranded DNA (ssDNA): the MMS22L-TONSL complex is recruited to DSBs following histone replacement by histone chaperones and eviction of the replication protein A complex (RPA/RP-A) from DSBs. Following recruitment to DSBs, the TONSL-MMS22L complex promotes recruitment of RAD51 filaments and subsequent homologous recombination. Within the complex, MMS22L acts by binding ssDNA.</text>
</comment>
<evidence type="ECO:0000256" key="3">
    <source>
        <dbReference type="ARBA" id="ARBA00006585"/>
    </source>
</evidence>
<evidence type="ECO:0000256" key="2">
    <source>
        <dbReference type="ARBA" id="ARBA00004286"/>
    </source>
</evidence>
<dbReference type="OrthoDB" id="8193282at2759"/>